<feature type="compositionally biased region" description="Gly residues" evidence="3">
    <location>
        <begin position="568"/>
        <end position="579"/>
    </location>
</feature>
<comment type="caution">
    <text evidence="5">The sequence shown here is derived from an EMBL/GenBank/DDBJ whole genome shotgun (WGS) entry which is preliminary data.</text>
</comment>
<dbReference type="RefSeq" id="WP_243013055.1">
    <property type="nucleotide sequence ID" value="NZ_JALGAR010000006.1"/>
</dbReference>
<dbReference type="InterPro" id="IPR027417">
    <property type="entry name" value="P-loop_NTPase"/>
</dbReference>
<feature type="domain" description="SF3 helicase" evidence="4">
    <location>
        <begin position="242"/>
        <end position="398"/>
    </location>
</feature>
<evidence type="ECO:0000256" key="1">
    <source>
        <dbReference type="ARBA" id="ARBA00022741"/>
    </source>
</evidence>
<protein>
    <submittedName>
        <fullName evidence="5">Phage/plasmid primase, P4 family</fullName>
    </submittedName>
</protein>
<feature type="region of interest" description="Disordered" evidence="3">
    <location>
        <begin position="565"/>
        <end position="595"/>
    </location>
</feature>
<name>A0AA41QYL9_9MICO</name>
<keyword evidence="2" id="KW-0067">ATP-binding</keyword>
<dbReference type="NCBIfam" id="TIGR01613">
    <property type="entry name" value="primase_Cterm"/>
    <property type="match status" value="1"/>
</dbReference>
<dbReference type="PROSITE" id="PS51206">
    <property type="entry name" value="SF3_HELICASE_1"/>
    <property type="match status" value="1"/>
</dbReference>
<dbReference type="EMBL" id="JALGAR010000006">
    <property type="protein sequence ID" value="MCI4659564.1"/>
    <property type="molecule type" value="Genomic_DNA"/>
</dbReference>
<dbReference type="Pfam" id="PF19263">
    <property type="entry name" value="DUF5906"/>
    <property type="match status" value="1"/>
</dbReference>
<reference evidence="5" key="1">
    <citation type="submission" date="2022-03" db="EMBL/GenBank/DDBJ databases">
        <title>Cryobacterium sp. nov. strain ZS14-85, isolated from Antarctic soil.</title>
        <authorList>
            <person name="Li J."/>
            <person name="Niu G."/>
        </authorList>
    </citation>
    <scope>NUCLEOTIDE SEQUENCE</scope>
    <source>
        <strain evidence="5">ZS14-85</strain>
    </source>
</reference>
<evidence type="ECO:0000256" key="3">
    <source>
        <dbReference type="SAM" id="MobiDB-lite"/>
    </source>
</evidence>
<sequence>MGSTMDAGGNPGSSAGQTARSTPHTPTSAETLTERTVSKYLSTIVDDPSVQLGQIRDALLQRINAEIELENKGRKDAYSSSPPLLKLQVLDELTVVRVLLARRRIVAISLSGARAADDTVLAMFCEMGPDEGLYVISDAPIAQLASDVRPSFSGNAIESLLKRLRIHAPVVSKTIDAHLIPVANGVFDHDQQVLLDFSPDWVFLAKSPVDYDPLAPSPIIDTPHGDQWDVESWIRDLSDDEGVPELLWELLSAVVRPGVRWNKAAFLQSSRGNNGKGTLCELMRGLVGPDGHASVPIANFGKPFALTELVHARAIITDENSVGAFAKDLGDFKAIVTGDIFTLDRKYKDPISVSFSGMVVQCVNDFPKSRDKSASYTRRQLFIPFKKYFGDTERGYIKSDYLKRPDVLRYVLRRVLAMQHTQFSNPAACQELLAQFQRENNPVRDFWMEFEEEYVWGLLPTAFLYDLFVAWFRKTHPAGVPVNRNDFASNLVEVLSSDSQWVYTDPQKKHRPGHKMDDFEPLIAEYDLHDWMNPSYSGTDPAKRCIPALKTFYIGVTRMPLGSSASGAAGGSGVAGGGPEDQAREDSARDELVDA</sequence>
<proteinExistence type="predicted"/>
<dbReference type="InterPro" id="IPR014818">
    <property type="entry name" value="Phage/plasmid_primase_P4_C"/>
</dbReference>
<evidence type="ECO:0000313" key="6">
    <source>
        <dbReference type="Proteomes" id="UP001165341"/>
    </source>
</evidence>
<dbReference type="Pfam" id="PF08706">
    <property type="entry name" value="D5_N"/>
    <property type="match status" value="1"/>
</dbReference>
<dbReference type="Pfam" id="PF03288">
    <property type="entry name" value="Pox_D5"/>
    <property type="match status" value="1"/>
</dbReference>
<keyword evidence="1" id="KW-0547">Nucleotide-binding</keyword>
<accession>A0AA41QYL9</accession>
<evidence type="ECO:0000259" key="4">
    <source>
        <dbReference type="PROSITE" id="PS51206"/>
    </source>
</evidence>
<feature type="compositionally biased region" description="Basic and acidic residues" evidence="3">
    <location>
        <begin position="581"/>
        <end position="595"/>
    </location>
</feature>
<feature type="region of interest" description="Disordered" evidence="3">
    <location>
        <begin position="1"/>
        <end position="31"/>
    </location>
</feature>
<dbReference type="InterPro" id="IPR004968">
    <property type="entry name" value="DNA_primase/NTPase_C"/>
</dbReference>
<organism evidence="5 6">
    <name type="scientific">Cryobacterium zhongshanensis</name>
    <dbReference type="NCBI Taxonomy" id="2928153"/>
    <lineage>
        <taxon>Bacteria</taxon>
        <taxon>Bacillati</taxon>
        <taxon>Actinomycetota</taxon>
        <taxon>Actinomycetes</taxon>
        <taxon>Micrococcales</taxon>
        <taxon>Microbacteriaceae</taxon>
        <taxon>Cryobacterium</taxon>
    </lineage>
</organism>
<dbReference type="InterPro" id="IPR014015">
    <property type="entry name" value="Helicase_SF3_DNA-vir"/>
</dbReference>
<dbReference type="InterPro" id="IPR045455">
    <property type="entry name" value="NrS-1_pol-like_helicase"/>
</dbReference>
<dbReference type="Proteomes" id="UP001165341">
    <property type="component" value="Unassembled WGS sequence"/>
</dbReference>
<evidence type="ECO:0000313" key="5">
    <source>
        <dbReference type="EMBL" id="MCI4659564.1"/>
    </source>
</evidence>
<keyword evidence="6" id="KW-1185">Reference proteome</keyword>
<dbReference type="InterPro" id="IPR006500">
    <property type="entry name" value="Helicase_put_C_phage/plasmid"/>
</dbReference>
<dbReference type="GO" id="GO:0005524">
    <property type="term" value="F:ATP binding"/>
    <property type="evidence" value="ECO:0007669"/>
    <property type="project" value="UniProtKB-KW"/>
</dbReference>
<dbReference type="SUPFAM" id="SSF52540">
    <property type="entry name" value="P-loop containing nucleoside triphosphate hydrolases"/>
    <property type="match status" value="1"/>
</dbReference>
<dbReference type="Gene3D" id="3.40.50.300">
    <property type="entry name" value="P-loop containing nucleotide triphosphate hydrolases"/>
    <property type="match status" value="1"/>
</dbReference>
<feature type="compositionally biased region" description="Polar residues" evidence="3">
    <location>
        <begin position="12"/>
        <end position="31"/>
    </location>
</feature>
<evidence type="ECO:0000256" key="2">
    <source>
        <dbReference type="ARBA" id="ARBA00022840"/>
    </source>
</evidence>
<dbReference type="AlphaFoldDB" id="A0AA41QYL9"/>
<gene>
    <name evidence="5" type="ORF">MQH31_17310</name>
</gene>